<keyword evidence="6" id="KW-0560">Oxidoreductase</keyword>
<evidence type="ECO:0000313" key="10">
    <source>
        <dbReference type="EMBL" id="SDL78769.1"/>
    </source>
</evidence>
<comment type="similarity">
    <text evidence="3">Belongs to the prokaryotic molybdopterin-containing oxidoreductase family.</text>
</comment>
<dbReference type="PROSITE" id="PS51318">
    <property type="entry name" value="TAT"/>
    <property type="match status" value="1"/>
</dbReference>
<dbReference type="InterPro" id="IPR006311">
    <property type="entry name" value="TAT_signal"/>
</dbReference>
<evidence type="ECO:0000256" key="6">
    <source>
        <dbReference type="ARBA" id="ARBA00023002"/>
    </source>
</evidence>
<proteinExistence type="inferred from homology"/>
<evidence type="ECO:0000256" key="2">
    <source>
        <dbReference type="ARBA" id="ARBA00004196"/>
    </source>
</evidence>
<evidence type="ECO:0000256" key="8">
    <source>
        <dbReference type="ARBA" id="ARBA00023014"/>
    </source>
</evidence>
<reference evidence="10 11" key="1">
    <citation type="submission" date="2016-10" db="EMBL/GenBank/DDBJ databases">
        <authorList>
            <person name="de Groot N.N."/>
        </authorList>
    </citation>
    <scope>NUCLEOTIDE SEQUENCE [LARGE SCALE GENOMIC DNA]</scope>
    <source>
        <strain evidence="10 11">SLAS-1</strain>
    </source>
</reference>
<dbReference type="SUPFAM" id="SSF53706">
    <property type="entry name" value="Formate dehydrogenase/DMSO reductase, domains 1-3"/>
    <property type="match status" value="1"/>
</dbReference>
<dbReference type="EMBL" id="FNGO01000009">
    <property type="protein sequence ID" value="SDL78769.1"/>
    <property type="molecule type" value="Genomic_DNA"/>
</dbReference>
<keyword evidence="4" id="KW-0004">4Fe-4S</keyword>
<evidence type="ECO:0000313" key="11">
    <source>
        <dbReference type="Proteomes" id="UP000199476"/>
    </source>
</evidence>
<dbReference type="Gene3D" id="2.20.25.90">
    <property type="entry name" value="ADC-like domains"/>
    <property type="match status" value="1"/>
</dbReference>
<dbReference type="GO" id="GO:0009055">
    <property type="term" value="F:electron transfer activity"/>
    <property type="evidence" value="ECO:0007669"/>
    <property type="project" value="TreeGrafter"/>
</dbReference>
<keyword evidence="11" id="KW-1185">Reference proteome</keyword>
<keyword evidence="7" id="KW-0408">Iron</keyword>
<evidence type="ECO:0000256" key="1">
    <source>
        <dbReference type="ARBA" id="ARBA00001966"/>
    </source>
</evidence>
<dbReference type="InterPro" id="IPR006963">
    <property type="entry name" value="Mopterin_OxRdtase_4Fe-4S_dom"/>
</dbReference>
<comment type="cofactor">
    <cofactor evidence="1">
        <name>[4Fe-4S] cluster</name>
        <dbReference type="ChEBI" id="CHEBI:49883"/>
    </cofactor>
</comment>
<dbReference type="GO" id="GO:0051539">
    <property type="term" value="F:4 iron, 4 sulfur cluster binding"/>
    <property type="evidence" value="ECO:0007669"/>
    <property type="project" value="UniProtKB-KW"/>
</dbReference>
<dbReference type="GO" id="GO:0016491">
    <property type="term" value="F:oxidoreductase activity"/>
    <property type="evidence" value="ECO:0007669"/>
    <property type="project" value="UniProtKB-KW"/>
</dbReference>
<keyword evidence="5" id="KW-0479">Metal-binding</keyword>
<dbReference type="SMART" id="SM00926">
    <property type="entry name" value="Molybdop_Fe4S4"/>
    <property type="match status" value="1"/>
</dbReference>
<sequence length="197" mass="22017">MPLTRRDFFKVSGMVAGGMLAGSGSDRVLEAEEYESLRIEYAEESTSICPFCSVGCGVICHSQDGDLVNIEGDPDHPISEGTLCSKGSSLINMGKVYDEEGKGRKNPGRVTRVYYREPHGEKWQVKDWDWALEKIAERIKNTRDETFEEVDEEGVTVNRTTSIAHLGSAMVNNEENYIFHKLTRALGLVNIDHCARL</sequence>
<dbReference type="PANTHER" id="PTHR43598">
    <property type="entry name" value="TUNGSTEN-CONTAINING FORMYLMETHANOFURAN DEHYDROGENASE 2 SUBUNIT B"/>
    <property type="match status" value="1"/>
</dbReference>
<evidence type="ECO:0000256" key="4">
    <source>
        <dbReference type="ARBA" id="ARBA00022485"/>
    </source>
</evidence>
<gene>
    <name evidence="10" type="ORF">SAMN04488692_10937</name>
</gene>
<evidence type="ECO:0000259" key="9">
    <source>
        <dbReference type="PROSITE" id="PS51669"/>
    </source>
</evidence>
<protein>
    <submittedName>
        <fullName evidence="10">Formate dehydrogenase major subunit</fullName>
    </submittedName>
</protein>
<comment type="subcellular location">
    <subcellularLocation>
        <location evidence="2">Cell envelope</location>
    </subcellularLocation>
</comment>
<dbReference type="Proteomes" id="UP000199476">
    <property type="component" value="Unassembled WGS sequence"/>
</dbReference>
<organism evidence="10 11">
    <name type="scientific">Halarsenatibacter silvermanii</name>
    <dbReference type="NCBI Taxonomy" id="321763"/>
    <lineage>
        <taxon>Bacteria</taxon>
        <taxon>Bacillati</taxon>
        <taxon>Bacillota</taxon>
        <taxon>Clostridia</taxon>
        <taxon>Halanaerobiales</taxon>
        <taxon>Halarsenatibacteraceae</taxon>
        <taxon>Halarsenatibacter</taxon>
    </lineage>
</organism>
<name>A0A1G9MX33_9FIRM</name>
<dbReference type="GO" id="GO:0030151">
    <property type="term" value="F:molybdenum ion binding"/>
    <property type="evidence" value="ECO:0007669"/>
    <property type="project" value="TreeGrafter"/>
</dbReference>
<dbReference type="PROSITE" id="PS51669">
    <property type="entry name" value="4FE4S_MOW_BIS_MGD"/>
    <property type="match status" value="1"/>
</dbReference>
<dbReference type="PANTHER" id="PTHR43598:SF1">
    <property type="entry name" value="FORMATE DEHYDROGENASE-O MAJOR SUBUNIT"/>
    <property type="match status" value="1"/>
</dbReference>
<dbReference type="AlphaFoldDB" id="A0A1G9MX33"/>
<dbReference type="Gene3D" id="3.40.50.740">
    <property type="match status" value="1"/>
</dbReference>
<dbReference type="GO" id="GO:0030313">
    <property type="term" value="C:cell envelope"/>
    <property type="evidence" value="ECO:0007669"/>
    <property type="project" value="UniProtKB-SubCell"/>
</dbReference>
<accession>A0A1G9MX33</accession>
<evidence type="ECO:0000256" key="5">
    <source>
        <dbReference type="ARBA" id="ARBA00022723"/>
    </source>
</evidence>
<evidence type="ECO:0000256" key="3">
    <source>
        <dbReference type="ARBA" id="ARBA00010312"/>
    </source>
</evidence>
<keyword evidence="8" id="KW-0411">Iron-sulfur</keyword>
<dbReference type="GO" id="GO:0009061">
    <property type="term" value="P:anaerobic respiration"/>
    <property type="evidence" value="ECO:0007669"/>
    <property type="project" value="TreeGrafter"/>
</dbReference>
<dbReference type="Pfam" id="PF04879">
    <property type="entry name" value="Molybdop_Fe4S4"/>
    <property type="match status" value="1"/>
</dbReference>
<feature type="domain" description="4Fe-4S Mo/W bis-MGD-type" evidence="9">
    <location>
        <begin position="42"/>
        <end position="98"/>
    </location>
</feature>
<dbReference type="STRING" id="321763.SAMN04488692_10937"/>
<evidence type="ECO:0000256" key="7">
    <source>
        <dbReference type="ARBA" id="ARBA00023004"/>
    </source>
</evidence>